<comment type="caution">
    <text evidence="1">The sequence shown here is derived from an EMBL/GenBank/DDBJ whole genome shotgun (WGS) entry which is preliminary data.</text>
</comment>
<evidence type="ECO:0000313" key="1">
    <source>
        <dbReference type="EMBL" id="KAJ9100247.1"/>
    </source>
</evidence>
<dbReference type="EMBL" id="JASBWS010000077">
    <property type="protein sequence ID" value="KAJ9100247.1"/>
    <property type="molecule type" value="Genomic_DNA"/>
</dbReference>
<organism evidence="1 2">
    <name type="scientific">Naganishia adeliensis</name>
    <dbReference type="NCBI Taxonomy" id="92952"/>
    <lineage>
        <taxon>Eukaryota</taxon>
        <taxon>Fungi</taxon>
        <taxon>Dikarya</taxon>
        <taxon>Basidiomycota</taxon>
        <taxon>Agaricomycotina</taxon>
        <taxon>Tremellomycetes</taxon>
        <taxon>Filobasidiales</taxon>
        <taxon>Filobasidiaceae</taxon>
        <taxon>Naganishia</taxon>
    </lineage>
</organism>
<dbReference type="Proteomes" id="UP001230649">
    <property type="component" value="Unassembled WGS sequence"/>
</dbReference>
<protein>
    <submittedName>
        <fullName evidence="1">Uncharacterized protein</fullName>
    </submittedName>
</protein>
<proteinExistence type="predicted"/>
<accession>A0ACC2VNX0</accession>
<evidence type="ECO:0000313" key="2">
    <source>
        <dbReference type="Proteomes" id="UP001230649"/>
    </source>
</evidence>
<sequence length="67" mass="6865">MSSSGPQESASGVNDDDCPDTPLGDRSSGGNTRLDLVDVSGYQHRVLRARPPPVVTVARASGLSGKA</sequence>
<name>A0ACC2VNX0_9TREE</name>
<gene>
    <name evidence="1" type="ORF">QFC20_005525</name>
</gene>
<keyword evidence="2" id="KW-1185">Reference proteome</keyword>
<reference evidence="1" key="1">
    <citation type="submission" date="2023-04" db="EMBL/GenBank/DDBJ databases">
        <title>Draft Genome sequencing of Naganishia species isolated from polar environments using Oxford Nanopore Technology.</title>
        <authorList>
            <person name="Leo P."/>
            <person name="Venkateswaran K."/>
        </authorList>
    </citation>
    <scope>NUCLEOTIDE SEQUENCE</scope>
    <source>
        <strain evidence="1">MNA-CCFEE 5262</strain>
    </source>
</reference>